<proteinExistence type="predicted"/>
<dbReference type="EMBL" id="JAAJRI010000002">
    <property type="protein sequence ID" value="NGE87297.1"/>
    <property type="molecule type" value="Genomic_DNA"/>
</dbReference>
<evidence type="ECO:0000313" key="1">
    <source>
        <dbReference type="EMBL" id="EMM0024488.1"/>
    </source>
</evidence>
<accession>A0A3T4WLM9</accession>
<reference evidence="1" key="2">
    <citation type="submission" date="2024-02" db="EMBL/GenBank/DDBJ databases">
        <authorList>
            <consortium name="Clinical and Environmental Microbiology Branch: Whole genome sequencing antimicrobial resistance pathogens in the healthcare setting"/>
        </authorList>
    </citation>
    <scope>NUCLEOTIDE SEQUENCE</scope>
    <source>
        <strain evidence="1">2023CK-00345</strain>
    </source>
</reference>
<protein>
    <recommendedName>
        <fullName evidence="4">DNA-binding protein</fullName>
    </recommendedName>
</protein>
<reference evidence="2 3" key="1">
    <citation type="submission" date="2020-02" db="EMBL/GenBank/DDBJ databases">
        <title>WGS of Carbapenem-Resistant Enterobacteriaceae.</title>
        <authorList>
            <person name="Tokajian S."/>
            <person name="El Chaar M."/>
            <person name="El Khoury M."/>
        </authorList>
    </citation>
    <scope>NUCLEOTIDE SEQUENCE [LARGE SCALE GENOMIC DNA]</scope>
    <source>
        <strain evidence="2 3">ECM_75</strain>
    </source>
</reference>
<organism evidence="2 3">
    <name type="scientific">Escherichia coli</name>
    <dbReference type="NCBI Taxonomy" id="562"/>
    <lineage>
        <taxon>Bacteria</taxon>
        <taxon>Pseudomonadati</taxon>
        <taxon>Pseudomonadota</taxon>
        <taxon>Gammaproteobacteria</taxon>
        <taxon>Enterobacterales</taxon>
        <taxon>Enterobacteriaceae</taxon>
        <taxon>Escherichia</taxon>
    </lineage>
</organism>
<dbReference type="Proteomes" id="UP000472856">
    <property type="component" value="Unassembled WGS sequence"/>
</dbReference>
<dbReference type="EMBL" id="ABLFQU030000008">
    <property type="protein sequence ID" value="EMM0024488.1"/>
    <property type="molecule type" value="Genomic_DNA"/>
</dbReference>
<dbReference type="AlphaFoldDB" id="A0A3T4WLM9"/>
<comment type="caution">
    <text evidence="2">The sequence shown here is derived from an EMBL/GenBank/DDBJ whole genome shotgun (WGS) entry which is preliminary data.</text>
</comment>
<gene>
    <name evidence="2" type="ORF">G5603_03700</name>
    <name evidence="1" type="ORF">P6223_001002</name>
</gene>
<evidence type="ECO:0000313" key="2">
    <source>
        <dbReference type="EMBL" id="NGE87297.1"/>
    </source>
</evidence>
<dbReference type="RefSeq" id="WP_001004148.1">
    <property type="nucleotide sequence ID" value="NZ_JAGIUJ010000008.1"/>
</dbReference>
<evidence type="ECO:0000313" key="3">
    <source>
        <dbReference type="Proteomes" id="UP000472856"/>
    </source>
</evidence>
<evidence type="ECO:0008006" key="4">
    <source>
        <dbReference type="Google" id="ProtNLM"/>
    </source>
</evidence>
<sequence>MNELISNDLTGARMTTIDIMNLLNANLPANKKHPYDHFEIIKKVEDLMRMNIIHLRKKIEVDNNQTLSNHSKVRGYEFIGKQGERDSIVVIAQFQPKVTGVLYDKWDALREENRQLKEHLLMLTKQEDLKKDAERLLNELDHGDVDVNAVTELLNRYNHSSHHAGQQLSLVRKTKPIVKQLHHNTIELLQPELPLETAEQ</sequence>
<name>A0A3T4WLM9_ECOLX</name>